<accession>A0A7K0EQI4</accession>
<dbReference type="AlphaFoldDB" id="A0A7K0EQI4"/>
<comment type="catalytic activity">
    <reaction evidence="1">
        <text>ATP + protein L-histidine = ADP + protein N-phospho-L-histidine.</text>
        <dbReference type="EC" id="2.7.13.3"/>
    </reaction>
</comment>
<dbReference type="Gene3D" id="2.130.10.10">
    <property type="entry name" value="YVTN repeat-like/Quinoprotein amine dehydrogenase"/>
    <property type="match status" value="2"/>
</dbReference>
<dbReference type="PROSITE" id="PS50109">
    <property type="entry name" value="HIS_KIN"/>
    <property type="match status" value="1"/>
</dbReference>
<dbReference type="Gene3D" id="2.60.40.10">
    <property type="entry name" value="Immunoglobulins"/>
    <property type="match status" value="1"/>
</dbReference>
<dbReference type="EMBL" id="WJXZ01000014">
    <property type="protein sequence ID" value="MRS64012.1"/>
    <property type="molecule type" value="Genomic_DNA"/>
</dbReference>
<dbReference type="PANTHER" id="PTHR43547:SF2">
    <property type="entry name" value="HYBRID SIGNAL TRANSDUCTION HISTIDINE KINASE C"/>
    <property type="match status" value="1"/>
</dbReference>
<evidence type="ECO:0000256" key="2">
    <source>
        <dbReference type="ARBA" id="ARBA00012438"/>
    </source>
</evidence>
<dbReference type="SUPFAM" id="SSF55874">
    <property type="entry name" value="ATPase domain of HSP90 chaperone/DNA topoisomerase II/histidine kinase"/>
    <property type="match status" value="1"/>
</dbReference>
<dbReference type="Gene3D" id="1.10.287.130">
    <property type="match status" value="1"/>
</dbReference>
<dbReference type="InterPro" id="IPR011110">
    <property type="entry name" value="Reg_prop"/>
</dbReference>
<keyword evidence="5" id="KW-0732">Signal</keyword>
<keyword evidence="3" id="KW-0597">Phosphoprotein</keyword>
<proteinExistence type="predicted"/>
<dbReference type="SUPFAM" id="SSF63829">
    <property type="entry name" value="Calcium-dependent phosphotriesterase"/>
    <property type="match status" value="1"/>
</dbReference>
<feature type="signal peptide" evidence="5">
    <location>
        <begin position="1"/>
        <end position="20"/>
    </location>
</feature>
<dbReference type="OrthoDB" id="900403at2"/>
<dbReference type="SMART" id="SM00387">
    <property type="entry name" value="HATPase_c"/>
    <property type="match status" value="1"/>
</dbReference>
<evidence type="ECO:0000313" key="7">
    <source>
        <dbReference type="EMBL" id="MRS64012.1"/>
    </source>
</evidence>
<dbReference type="CDD" id="cd00082">
    <property type="entry name" value="HisKA"/>
    <property type="match status" value="1"/>
</dbReference>
<keyword evidence="4" id="KW-0175">Coiled coil</keyword>
<dbReference type="InterPro" id="IPR036097">
    <property type="entry name" value="HisK_dim/P_sf"/>
</dbReference>
<protein>
    <recommendedName>
        <fullName evidence="2">histidine kinase</fullName>
        <ecNumber evidence="2">2.7.13.3</ecNumber>
    </recommendedName>
</protein>
<reference evidence="7 8" key="1">
    <citation type="journal article" date="2018" name="Antonie Van Leeuwenhoek">
        <title>Larkinella terrae sp. nov., isolated from soil on Jeju Island, South Korea.</title>
        <authorList>
            <person name="Ten L.N."/>
            <person name="Jeon J."/>
            <person name="Park S.J."/>
            <person name="Park S."/>
            <person name="Lee S.Y."/>
            <person name="Kim M.K."/>
            <person name="Jung H.Y."/>
        </authorList>
    </citation>
    <scope>NUCLEOTIDE SEQUENCE [LARGE SCALE GENOMIC DNA]</scope>
    <source>
        <strain evidence="7 8">KCTC 52001</strain>
    </source>
</reference>
<dbReference type="Pfam" id="PF02518">
    <property type="entry name" value="HATPase_c"/>
    <property type="match status" value="1"/>
</dbReference>
<dbReference type="Gene3D" id="3.30.565.10">
    <property type="entry name" value="Histidine kinase-like ATPase, C-terminal domain"/>
    <property type="match status" value="1"/>
</dbReference>
<sequence>MKVLFLLLVCLFASSSVVQAQSQFSMVQYTAENGLPQNSIKGISQDSYGFVWLATEDGLVRFDGHQFRVFNHFNLPVRLNRMYRLRPAVRDQTAPGTGRNRVSYGLFLENEHIKLENGTAVLDTTWWPSRLNWFRSLGVGRSDYLEAQNIPDMLGELVGGIKRYLLVAGTTSSDYYFWENNWVRYYQHGKKQAQFFFPTATPLHFFVLGKRLYYYQDSGRILAFRRHQSQQSVLSGDILNDPVYTAHPQACQLYWSSNSDQAFLYLHKKLYTLQPEADGNFVTRLLIDGFDFEAQAIVHVHFDPTSQKVYLGSLTEGFFVLTRHQFQTLTIRGTPRENSLYAQLPYNAHAVLTPTGRIIGLDPRTGQPIEQHVSAIRRVNPDDDRVSLRDHRGTLWLRHFQSLFHFDARQEKIISHWTLSERGNVEALHQIKDGPIWIGIDGHGLYKLDPTNPRARLERVGKDSLTDITCMTHQSDDALLVGTHSGLYRLTISTRNLERIPGTEGVYIKSIHRFANNRIWLTALDKGIMLLGKNDQIISFPLDKNAYLASPHCIVDDHRGFFWIPTNRGLFQIAIQDLLRYSAWQPEALPSQPASHPDLFYLYHAKEEGFKTNEFNGNCLPCAAKLSNGYISLPSLVGLVWFKPETIRPDLPNSPIILDQIELNNTVLKTTGDTLQLPPDFKNIWFFFATPYAGNPYNLKLSYALVKAGSTLVASDWQPLDPEDFSVRYLSLESGTYRLLVRKLNGFGHPTYTRKELVLIIEPVWYETGWASVFFAVLLLLSGYGISLYRVRLVQRENARLERLVARRTDELNATLDELNATLQELKGSEAKMTDQLHIMSRLLASITHDIQSPLQYVALASESIPELLQQDKLANAASLGTIISDLTHKMRTMLKDLLDYMKIQVYGKRLNWDDINLRTLVDRKLALFKPLMEQNGCQASNEVAPALAIRSDYQLLSIILHNLLDNAAKFTHQGRIRIESQVDAEGRVELVISNTGKSLSAEVIDLMNSQDKTEHIDPTLKQNRSLGLGLLIAKEVAELLAIELSVDQTHEVHFHLLFEATVSLAGVTDQCD</sequence>
<dbReference type="EC" id="2.7.13.3" evidence="2"/>
<evidence type="ECO:0000256" key="1">
    <source>
        <dbReference type="ARBA" id="ARBA00000085"/>
    </source>
</evidence>
<name>A0A7K0EQI4_9BACT</name>
<evidence type="ECO:0000256" key="5">
    <source>
        <dbReference type="SAM" id="SignalP"/>
    </source>
</evidence>
<dbReference type="InterPro" id="IPR015943">
    <property type="entry name" value="WD40/YVTN_repeat-like_dom_sf"/>
</dbReference>
<dbReference type="Pfam" id="PF07494">
    <property type="entry name" value="Reg_prop"/>
    <property type="match status" value="1"/>
</dbReference>
<feature type="chain" id="PRO_5029646236" description="histidine kinase" evidence="5">
    <location>
        <begin position="21"/>
        <end position="1073"/>
    </location>
</feature>
<evidence type="ECO:0000259" key="6">
    <source>
        <dbReference type="PROSITE" id="PS50109"/>
    </source>
</evidence>
<dbReference type="InterPro" id="IPR013783">
    <property type="entry name" value="Ig-like_fold"/>
</dbReference>
<evidence type="ECO:0000256" key="4">
    <source>
        <dbReference type="SAM" id="Coils"/>
    </source>
</evidence>
<dbReference type="InterPro" id="IPR005467">
    <property type="entry name" value="His_kinase_dom"/>
</dbReference>
<gene>
    <name evidence="7" type="ORF">GJJ30_22130</name>
</gene>
<organism evidence="7 8">
    <name type="scientific">Larkinella terrae</name>
    <dbReference type="NCBI Taxonomy" id="2025311"/>
    <lineage>
        <taxon>Bacteria</taxon>
        <taxon>Pseudomonadati</taxon>
        <taxon>Bacteroidota</taxon>
        <taxon>Cytophagia</taxon>
        <taxon>Cytophagales</taxon>
        <taxon>Spirosomataceae</taxon>
        <taxon>Larkinella</taxon>
    </lineage>
</organism>
<dbReference type="InterPro" id="IPR036890">
    <property type="entry name" value="HATPase_C_sf"/>
</dbReference>
<dbReference type="InterPro" id="IPR003661">
    <property type="entry name" value="HisK_dim/P_dom"/>
</dbReference>
<feature type="domain" description="Histidine kinase" evidence="6">
    <location>
        <begin position="846"/>
        <end position="1063"/>
    </location>
</feature>
<dbReference type="InterPro" id="IPR003594">
    <property type="entry name" value="HATPase_dom"/>
</dbReference>
<dbReference type="Proteomes" id="UP000441754">
    <property type="component" value="Unassembled WGS sequence"/>
</dbReference>
<evidence type="ECO:0000256" key="3">
    <source>
        <dbReference type="ARBA" id="ARBA00022553"/>
    </source>
</evidence>
<evidence type="ECO:0000313" key="8">
    <source>
        <dbReference type="Proteomes" id="UP000441754"/>
    </source>
</evidence>
<feature type="coiled-coil region" evidence="4">
    <location>
        <begin position="809"/>
        <end position="836"/>
    </location>
</feature>
<keyword evidence="8" id="KW-1185">Reference proteome</keyword>
<dbReference type="GO" id="GO:0000155">
    <property type="term" value="F:phosphorelay sensor kinase activity"/>
    <property type="evidence" value="ECO:0007669"/>
    <property type="project" value="InterPro"/>
</dbReference>
<comment type="caution">
    <text evidence="7">The sequence shown here is derived from an EMBL/GenBank/DDBJ whole genome shotgun (WGS) entry which is preliminary data.</text>
</comment>
<dbReference type="PANTHER" id="PTHR43547">
    <property type="entry name" value="TWO-COMPONENT HISTIDINE KINASE"/>
    <property type="match status" value="1"/>
</dbReference>
<dbReference type="SUPFAM" id="SSF47384">
    <property type="entry name" value="Homodimeric domain of signal transducing histidine kinase"/>
    <property type="match status" value="1"/>
</dbReference>